<comment type="pathway">
    <text evidence="6">Carbohydrate metabolism; D-tagatose 6-phosphate degradation; D-glyceraldehyde 3-phosphate and glycerone phosphate from D-tagatose 6-phosphate: step 1/2.</text>
</comment>
<keyword evidence="4 8" id="KW-0418">Kinase</keyword>
<dbReference type="Proteomes" id="UP001179600">
    <property type="component" value="Chromosome"/>
</dbReference>
<dbReference type="Pfam" id="PF00294">
    <property type="entry name" value="PfkB"/>
    <property type="match status" value="1"/>
</dbReference>
<dbReference type="PANTHER" id="PTHR46566:SF5">
    <property type="entry name" value="1-PHOSPHOFRUCTOKINASE"/>
    <property type="match status" value="1"/>
</dbReference>
<evidence type="ECO:0000256" key="4">
    <source>
        <dbReference type="ARBA" id="ARBA00022777"/>
    </source>
</evidence>
<protein>
    <recommendedName>
        <fullName evidence="6">Tagatose-6-phosphate kinase</fullName>
        <ecNumber evidence="6">2.7.1.144</ecNumber>
    </recommendedName>
</protein>
<reference evidence="8" key="1">
    <citation type="submission" date="2023-01" db="EMBL/GenBank/DDBJ databases">
        <title>Oxazolidinone resistance genes in florfenicol resistant enterococci from beef cattle and veal calves at slaughter.</title>
        <authorList>
            <person name="Biggel M."/>
        </authorList>
    </citation>
    <scope>NUCLEOTIDE SEQUENCE</scope>
    <source>
        <strain evidence="8">K204-1</strain>
    </source>
</reference>
<evidence type="ECO:0000259" key="7">
    <source>
        <dbReference type="Pfam" id="PF00294"/>
    </source>
</evidence>
<sequence length="312" mass="34124">MVLTITMNPAIDMSYNMNELLIDKSNRVQTSQLNRSAGGKGINVARVLKVAGVPVNTTGIVGGMTGEIIVRECERMGLNPDFLEIEKPSRYCLAILHGGNQTEILESGEAITQSMENEFLNHYEKLLKSHDIISISGSTLPGTSDDLYTKMIALTSGMSKKVLLDASGLQLKNVLLSKYKPFCIKPNMEELESLIGEKVENSNEGIKQVLDYDLFSDIPLIIVSRGKDGGLAKVKNKYYALNIPKVKVLNPVGSGDSTVAGIIDGLVRNLDTPELLKNAMLFGILNAMENETGMISLKHKNTINEKILIKEI</sequence>
<evidence type="ECO:0000256" key="2">
    <source>
        <dbReference type="ARBA" id="ARBA00022679"/>
    </source>
</evidence>
<comment type="catalytic activity">
    <reaction evidence="6">
        <text>D-tagatofuranose 6-phosphate + ATP = D-tagatofuranose 1,6-bisphosphate + ADP + H(+)</text>
        <dbReference type="Rhea" id="RHEA:12420"/>
        <dbReference type="ChEBI" id="CHEBI:15378"/>
        <dbReference type="ChEBI" id="CHEBI:30616"/>
        <dbReference type="ChEBI" id="CHEBI:58694"/>
        <dbReference type="ChEBI" id="CHEBI:58695"/>
        <dbReference type="ChEBI" id="CHEBI:456216"/>
        <dbReference type="EC" id="2.7.1.144"/>
    </reaction>
</comment>
<keyword evidence="2 6" id="KW-0808">Transferase</keyword>
<evidence type="ECO:0000256" key="1">
    <source>
        <dbReference type="ARBA" id="ARBA00005380"/>
    </source>
</evidence>
<dbReference type="GO" id="GO:0005524">
    <property type="term" value="F:ATP binding"/>
    <property type="evidence" value="ECO:0007669"/>
    <property type="project" value="UniProtKB-KW"/>
</dbReference>
<organism evidence="8 9">
    <name type="scientific">Vagococcus lutrae</name>
    <dbReference type="NCBI Taxonomy" id="81947"/>
    <lineage>
        <taxon>Bacteria</taxon>
        <taxon>Bacillati</taxon>
        <taxon>Bacillota</taxon>
        <taxon>Bacilli</taxon>
        <taxon>Lactobacillales</taxon>
        <taxon>Enterococcaceae</taxon>
        <taxon>Vagococcus</taxon>
    </lineage>
</organism>
<dbReference type="GO" id="GO:0009024">
    <property type="term" value="F:tagatose-6-phosphate kinase activity"/>
    <property type="evidence" value="ECO:0007669"/>
    <property type="project" value="UniProtKB-EC"/>
</dbReference>
<keyword evidence="5 6" id="KW-0067">ATP-binding</keyword>
<dbReference type="GO" id="GO:0008443">
    <property type="term" value="F:phosphofructokinase activity"/>
    <property type="evidence" value="ECO:0007669"/>
    <property type="project" value="TreeGrafter"/>
</dbReference>
<evidence type="ECO:0000256" key="3">
    <source>
        <dbReference type="ARBA" id="ARBA00022741"/>
    </source>
</evidence>
<dbReference type="SUPFAM" id="SSF53613">
    <property type="entry name" value="Ribokinase-like"/>
    <property type="match status" value="1"/>
</dbReference>
<dbReference type="InterPro" id="IPR017583">
    <property type="entry name" value="Tagatose/fructose_Pkinase"/>
</dbReference>
<gene>
    <name evidence="8" type="ORF">PML95_01230</name>
</gene>
<dbReference type="InterPro" id="IPR029056">
    <property type="entry name" value="Ribokinase-like"/>
</dbReference>
<evidence type="ECO:0000313" key="9">
    <source>
        <dbReference type="Proteomes" id="UP001179600"/>
    </source>
</evidence>
<dbReference type="EMBL" id="CP116507">
    <property type="protein sequence ID" value="WCG22896.1"/>
    <property type="molecule type" value="Genomic_DNA"/>
</dbReference>
<comment type="similarity">
    <text evidence="1">Belongs to the carbohydrate kinase pfkB family.</text>
</comment>
<dbReference type="GO" id="GO:0005829">
    <property type="term" value="C:cytosol"/>
    <property type="evidence" value="ECO:0007669"/>
    <property type="project" value="TreeGrafter"/>
</dbReference>
<dbReference type="InterPro" id="IPR011611">
    <property type="entry name" value="PfkB_dom"/>
</dbReference>
<dbReference type="PANTHER" id="PTHR46566">
    <property type="entry name" value="1-PHOSPHOFRUCTOKINASE-RELATED"/>
    <property type="match status" value="1"/>
</dbReference>
<keyword evidence="6" id="KW-0423">Lactose metabolism</keyword>
<comment type="similarity">
    <text evidence="6">Belongs to the carbohydrate kinase PfkB family. LacC subfamily.</text>
</comment>
<dbReference type="NCBIfam" id="TIGR03168">
    <property type="entry name" value="1-PFK"/>
    <property type="match status" value="1"/>
</dbReference>
<dbReference type="InterPro" id="IPR002173">
    <property type="entry name" value="Carboh/pur_kinase_PfkB_CS"/>
</dbReference>
<feature type="domain" description="Carbohydrate kinase PfkB" evidence="7">
    <location>
        <begin position="6"/>
        <end position="285"/>
    </location>
</feature>
<dbReference type="CDD" id="cd01164">
    <property type="entry name" value="FruK_PfkB_like"/>
    <property type="match status" value="1"/>
</dbReference>
<evidence type="ECO:0000313" key="8">
    <source>
        <dbReference type="EMBL" id="WCG22896.1"/>
    </source>
</evidence>
<dbReference type="GO" id="GO:0005988">
    <property type="term" value="P:lactose metabolic process"/>
    <property type="evidence" value="ECO:0007669"/>
    <property type="project" value="UniProtKB-KW"/>
</dbReference>
<keyword evidence="3 6" id="KW-0547">Nucleotide-binding</keyword>
<evidence type="ECO:0000256" key="6">
    <source>
        <dbReference type="PIRNR" id="PIRNR000535"/>
    </source>
</evidence>
<dbReference type="EC" id="2.7.1.144" evidence="6"/>
<accession>A0AAF0BIE4</accession>
<dbReference type="Gene3D" id="3.40.1190.20">
    <property type="match status" value="1"/>
</dbReference>
<dbReference type="RefSeq" id="WP_272163434.1">
    <property type="nucleotide sequence ID" value="NZ_CP116507.1"/>
</dbReference>
<name>A0AAF0BIE4_9ENTE</name>
<dbReference type="PIRSF" id="PIRSF000535">
    <property type="entry name" value="1PFK/6PFK/LacC"/>
    <property type="match status" value="1"/>
</dbReference>
<evidence type="ECO:0000256" key="5">
    <source>
        <dbReference type="ARBA" id="ARBA00022840"/>
    </source>
</evidence>
<proteinExistence type="inferred from homology"/>
<dbReference type="PROSITE" id="PS00584">
    <property type="entry name" value="PFKB_KINASES_2"/>
    <property type="match status" value="1"/>
</dbReference>
<dbReference type="AlphaFoldDB" id="A0AAF0BIE4"/>